<dbReference type="Pfam" id="PF01826">
    <property type="entry name" value="TIL"/>
    <property type="match status" value="11"/>
</dbReference>
<sequence>MKMERKRFVTVAKSAADHQTKMHQISKTLLPGYSSSCSNNEIDSDCVNPCNTCQQKGRCHQPPTCQHGCDCKPRYFRDENGYCVPEQQCPAKRGNPRCPKNSLYFPCAPFALPTCENPYPDPDYDDECVPGCVCRPGLLKRKDGQCVTPERCDFRGDHRREIPGVCKEDEEFYECTPSCKNTCENINSPGVTCQCGPPGCFCREGLVKRSDGKCVHPKQCPRLPSPNDPPPKCPKNAVFIKCGSPCPPTCDDLQPEPCEDKCTTACYCKPGYLKRKDGVCVKPVDCHPRKKQGRPTLKCPENAIFIECGSPCPPTCENRLPVCEDKCIKACYCKPGYLLKTDEGKCVKPENCNMNRTSDAVRCPENEEPNDCVIPCNDCKIRGNCKFFACNKGCDCKKGYFRNNDGKCIPASECPEIREPQPKCATDEQFYECTPSCKNACENIYNPEVKCQCGPPGCFCKEGLAKREDGKCVPPDQCAVLPQPECSAEEQFYECTPSCKNTCENFLNPTARCYCGPPGCFCKEGLVKRQDGKCVQPNQCQVKSYRECGSDEEFYECKPSCKNTCNHFSNPKAQCQCAPPGCFCKKGLVKRSDGKCVPPSECPVSPQPKCAENQKFYNCTPSCKNTCENFLNPAIRCGCGPPGCFCKEGLVKRADGKCIPPNQCQTIKPDSCPANAEFSTCGPPCRPTCKNPYPAPCEGSCVKGCFCTSGFVEDTNGRCVRLKDCSKKCLLPGEEFEECGSSCPDTCENRGHPPPGSCPYRCNRGCFCKKGLYRMKSGHCVPLKDCDRNQYLTTTSKPTTKRENKGVTVPDDCHGCPNREECEAYCKSFGVFKGICIGKDSLHCRCT</sequence>
<dbReference type="SUPFAM" id="SSF57567">
    <property type="entry name" value="Serine protease inhibitors"/>
    <property type="match status" value="12"/>
</dbReference>
<feature type="domain" description="TIL" evidence="3">
    <location>
        <begin position="166"/>
        <end position="220"/>
    </location>
</feature>
<feature type="domain" description="TIL" evidence="3">
    <location>
        <begin position="548"/>
        <end position="602"/>
    </location>
</feature>
<gene>
    <name evidence="4" type="ORF">LARSCL_LOCUS22114</name>
</gene>
<feature type="domain" description="TIL" evidence="3">
    <location>
        <begin position="486"/>
        <end position="540"/>
    </location>
</feature>
<feature type="domain" description="TIL" evidence="3">
    <location>
        <begin position="98"/>
        <end position="152"/>
    </location>
</feature>
<dbReference type="CDD" id="cd19941">
    <property type="entry name" value="TIL"/>
    <property type="match status" value="12"/>
</dbReference>
<evidence type="ECO:0000256" key="1">
    <source>
        <dbReference type="ARBA" id="ARBA00022690"/>
    </source>
</evidence>
<evidence type="ECO:0000313" key="4">
    <source>
        <dbReference type="EMBL" id="CAL1300777.1"/>
    </source>
</evidence>
<feature type="domain" description="TIL" evidence="3">
    <location>
        <begin position="672"/>
        <end position="725"/>
    </location>
</feature>
<proteinExistence type="predicted"/>
<dbReference type="InterPro" id="IPR002919">
    <property type="entry name" value="TIL_dom"/>
</dbReference>
<comment type="caution">
    <text evidence="4">The sequence shown here is derived from an EMBL/GenBank/DDBJ whole genome shotgun (WGS) entry which is preliminary data.</text>
</comment>
<name>A0AAV2BYE3_9ARAC</name>
<keyword evidence="5" id="KW-1185">Reference proteome</keyword>
<organism evidence="4 5">
    <name type="scientific">Larinioides sclopetarius</name>
    <dbReference type="NCBI Taxonomy" id="280406"/>
    <lineage>
        <taxon>Eukaryota</taxon>
        <taxon>Metazoa</taxon>
        <taxon>Ecdysozoa</taxon>
        <taxon>Arthropoda</taxon>
        <taxon>Chelicerata</taxon>
        <taxon>Arachnida</taxon>
        <taxon>Araneae</taxon>
        <taxon>Araneomorphae</taxon>
        <taxon>Entelegynae</taxon>
        <taxon>Araneoidea</taxon>
        <taxon>Araneidae</taxon>
        <taxon>Larinioides</taxon>
    </lineage>
</organism>
<dbReference type="AlphaFoldDB" id="A0AAV2BYE3"/>
<dbReference type="GO" id="GO:0030414">
    <property type="term" value="F:peptidase inhibitor activity"/>
    <property type="evidence" value="ECO:0007669"/>
    <property type="project" value="UniProtKB-KW"/>
</dbReference>
<dbReference type="EMBL" id="CAXIEN010000579">
    <property type="protein sequence ID" value="CAL1300777.1"/>
    <property type="molecule type" value="Genomic_DNA"/>
</dbReference>
<feature type="domain" description="TIL" evidence="3">
    <location>
        <begin position="363"/>
        <end position="414"/>
    </location>
</feature>
<dbReference type="PANTHER" id="PTHR23259">
    <property type="entry name" value="RIDDLE"/>
    <property type="match status" value="1"/>
</dbReference>
<dbReference type="Proteomes" id="UP001497382">
    <property type="component" value="Unassembled WGS sequence"/>
</dbReference>
<feature type="domain" description="TIL" evidence="3">
    <location>
        <begin position="424"/>
        <end position="478"/>
    </location>
</feature>
<keyword evidence="2" id="KW-1015">Disulfide bond</keyword>
<feature type="domain" description="TIL" evidence="3">
    <location>
        <begin position="299"/>
        <end position="352"/>
    </location>
</feature>
<evidence type="ECO:0000259" key="3">
    <source>
        <dbReference type="Pfam" id="PF01826"/>
    </source>
</evidence>
<reference evidence="4 5" key="1">
    <citation type="submission" date="2024-04" db="EMBL/GenBank/DDBJ databases">
        <authorList>
            <person name="Rising A."/>
            <person name="Reimegard J."/>
            <person name="Sonavane S."/>
            <person name="Akerstrom W."/>
            <person name="Nylinder S."/>
            <person name="Hedman E."/>
            <person name="Kallberg Y."/>
        </authorList>
    </citation>
    <scope>NUCLEOTIDE SEQUENCE [LARGE SCALE GENOMIC DNA]</scope>
</reference>
<keyword evidence="1" id="KW-0646">Protease inhibitor</keyword>
<accession>A0AAV2BYE3</accession>
<feature type="domain" description="TIL" evidence="3">
    <location>
        <begin position="610"/>
        <end position="664"/>
    </location>
</feature>
<evidence type="ECO:0000313" key="5">
    <source>
        <dbReference type="Proteomes" id="UP001497382"/>
    </source>
</evidence>
<dbReference type="Gene3D" id="2.10.25.10">
    <property type="entry name" value="Laminin"/>
    <property type="match status" value="12"/>
</dbReference>
<feature type="domain" description="TIL" evidence="3">
    <location>
        <begin position="233"/>
        <end position="286"/>
    </location>
</feature>
<evidence type="ECO:0000256" key="2">
    <source>
        <dbReference type="ARBA" id="ARBA00023157"/>
    </source>
</evidence>
<feature type="domain" description="TIL" evidence="3">
    <location>
        <begin position="732"/>
        <end position="786"/>
    </location>
</feature>
<dbReference type="InterPro" id="IPR036084">
    <property type="entry name" value="Ser_inhib-like_sf"/>
</dbReference>
<dbReference type="PANTHER" id="PTHR23259:SF70">
    <property type="entry name" value="ACCESSORY GLAND PROTEIN ACP62F-RELATED"/>
    <property type="match status" value="1"/>
</dbReference>
<dbReference type="InterPro" id="IPR051368">
    <property type="entry name" value="SerProtInhib-TIL_Domain"/>
</dbReference>
<protein>
    <recommendedName>
        <fullName evidence="3">TIL domain-containing protein</fullName>
    </recommendedName>
</protein>